<keyword evidence="8 12" id="KW-0808">Transferase</keyword>
<dbReference type="Proteomes" id="UP000548326">
    <property type="component" value="Unassembled WGS sequence"/>
</dbReference>
<dbReference type="InterPro" id="IPR005861">
    <property type="entry name" value="HisP_aminotrans"/>
</dbReference>
<evidence type="ECO:0000256" key="10">
    <source>
        <dbReference type="ARBA" id="ARBA00023102"/>
    </source>
</evidence>
<dbReference type="PANTHER" id="PTHR42885">
    <property type="entry name" value="HISTIDINOL-PHOSPHATE AMINOTRANSFERASE-RELATED"/>
    <property type="match status" value="1"/>
</dbReference>
<comment type="pathway">
    <text evidence="3">Lipid metabolism.</text>
</comment>
<dbReference type="EMBL" id="JACHCA010000002">
    <property type="protein sequence ID" value="MBB6126599.1"/>
    <property type="molecule type" value="Genomic_DNA"/>
</dbReference>
<evidence type="ECO:0000313" key="14">
    <source>
        <dbReference type="EMBL" id="MBB6126599.1"/>
    </source>
</evidence>
<feature type="modified residue" description="N6-(pyridoxal phosphate)lysine" evidence="12">
    <location>
        <position position="209"/>
    </location>
</feature>
<evidence type="ECO:0000256" key="3">
    <source>
        <dbReference type="ARBA" id="ARBA00005189"/>
    </source>
</evidence>
<evidence type="ECO:0000256" key="9">
    <source>
        <dbReference type="ARBA" id="ARBA00022898"/>
    </source>
</evidence>
<dbReference type="GO" id="GO:0030170">
    <property type="term" value="F:pyridoxal phosphate binding"/>
    <property type="evidence" value="ECO:0007669"/>
    <property type="project" value="InterPro"/>
</dbReference>
<evidence type="ECO:0000256" key="4">
    <source>
        <dbReference type="ARBA" id="ARBA00007970"/>
    </source>
</evidence>
<keyword evidence="9 12" id="KW-0663">Pyridoxal phosphate</keyword>
<dbReference type="RefSeq" id="WP_183585699.1">
    <property type="nucleotide sequence ID" value="NZ_JACHCA010000002.1"/>
</dbReference>
<dbReference type="InterPro" id="IPR015424">
    <property type="entry name" value="PyrdxlP-dep_Trfase"/>
</dbReference>
<evidence type="ECO:0000256" key="7">
    <source>
        <dbReference type="ARBA" id="ARBA00022605"/>
    </source>
</evidence>
<dbReference type="AlphaFoldDB" id="A0A841J5W9"/>
<organism evidence="14 15">
    <name type="scientific">Mucilaginibacter lappiensis</name>
    <dbReference type="NCBI Taxonomy" id="354630"/>
    <lineage>
        <taxon>Bacteria</taxon>
        <taxon>Pseudomonadati</taxon>
        <taxon>Bacteroidota</taxon>
        <taxon>Sphingobacteriia</taxon>
        <taxon>Sphingobacteriales</taxon>
        <taxon>Sphingobacteriaceae</taxon>
        <taxon>Mucilaginibacter</taxon>
    </lineage>
</organism>
<accession>A0A841J5W9</accession>
<comment type="catalytic activity">
    <reaction evidence="11 12">
        <text>L-histidinol phosphate + 2-oxoglutarate = 3-(imidazol-4-yl)-2-oxopropyl phosphate + L-glutamate</text>
        <dbReference type="Rhea" id="RHEA:23744"/>
        <dbReference type="ChEBI" id="CHEBI:16810"/>
        <dbReference type="ChEBI" id="CHEBI:29985"/>
        <dbReference type="ChEBI" id="CHEBI:57766"/>
        <dbReference type="ChEBI" id="CHEBI:57980"/>
        <dbReference type="EC" id="2.6.1.9"/>
    </reaction>
</comment>
<reference evidence="14 15" key="1">
    <citation type="submission" date="2020-08" db="EMBL/GenBank/DDBJ databases">
        <title>Genomic Encyclopedia of Type Strains, Phase IV (KMG-V): Genome sequencing to study the core and pangenomes of soil and plant-associated prokaryotes.</title>
        <authorList>
            <person name="Whitman W."/>
        </authorList>
    </citation>
    <scope>NUCLEOTIDE SEQUENCE [LARGE SCALE GENOMIC DNA]</scope>
    <source>
        <strain evidence="14 15">MP601</strain>
    </source>
</reference>
<evidence type="ECO:0000256" key="2">
    <source>
        <dbReference type="ARBA" id="ARBA00005011"/>
    </source>
</evidence>
<dbReference type="PROSITE" id="PS00599">
    <property type="entry name" value="AA_TRANSFER_CLASS_2"/>
    <property type="match status" value="1"/>
</dbReference>
<comment type="similarity">
    <text evidence="4 12">Belongs to the class-II pyridoxal-phosphate-dependent aminotransferase family. Histidinol-phosphate aminotransferase subfamily.</text>
</comment>
<name>A0A841J5W9_9SPHI</name>
<evidence type="ECO:0000256" key="6">
    <source>
        <dbReference type="ARBA" id="ARBA00022576"/>
    </source>
</evidence>
<dbReference type="InterPro" id="IPR015422">
    <property type="entry name" value="PyrdxlP-dep_Trfase_small"/>
</dbReference>
<dbReference type="GO" id="GO:0004400">
    <property type="term" value="F:histidinol-phosphate transaminase activity"/>
    <property type="evidence" value="ECO:0007669"/>
    <property type="project" value="UniProtKB-UniRule"/>
</dbReference>
<gene>
    <name evidence="12" type="primary">hisC</name>
    <name evidence="14" type="ORF">HDF22_000704</name>
</gene>
<dbReference type="SUPFAM" id="SSF53383">
    <property type="entry name" value="PLP-dependent transferases"/>
    <property type="match status" value="1"/>
</dbReference>
<dbReference type="CDD" id="cd00609">
    <property type="entry name" value="AAT_like"/>
    <property type="match status" value="1"/>
</dbReference>
<evidence type="ECO:0000256" key="5">
    <source>
        <dbReference type="ARBA" id="ARBA00011738"/>
    </source>
</evidence>
<dbReference type="Gene3D" id="3.40.640.10">
    <property type="entry name" value="Type I PLP-dependent aspartate aminotransferase-like (Major domain)"/>
    <property type="match status" value="1"/>
</dbReference>
<dbReference type="UniPathway" id="UPA00031">
    <property type="reaction ID" value="UER00012"/>
</dbReference>
<sequence>MYNINNILRENIKNLTPYSSARDEYQGEASVFLDANENAFGSPLNQQFNRYPDPLQYQLKKRITEIKGVPPRNIFVGNGSDEAIDILFRSFCNPGVDNVIIVPPTYGMYQVSANINDVEARKVLLTEDYQLNLEGIAEAIDEHTKLIFICSPNNPTGNSINRADVETLLANFNGLVIVDEAYINFSRQKTFIQELTEYANLVVLQTLSKAWGLAGLRVGMAFASEEIIEVMNKVKPPYNVNEASQQLALEALSNIDQINSWIKETLTQRDRLVLELKNFDFVLDIYPSDANFILVKTTDANSIYNYLVSKGIIIRNRSKIELCEGCLRITVGTPDENTTLLQTLQNFK</sequence>
<protein>
    <recommendedName>
        <fullName evidence="12">Histidinol-phosphate aminotransferase</fullName>
        <ecNumber evidence="12">2.6.1.9</ecNumber>
    </recommendedName>
    <alternativeName>
        <fullName evidence="12">Imidazole acetol-phosphate transaminase</fullName>
    </alternativeName>
</protein>
<dbReference type="InterPro" id="IPR015421">
    <property type="entry name" value="PyrdxlP-dep_Trfase_major"/>
</dbReference>
<comment type="caution">
    <text evidence="14">The sequence shown here is derived from an EMBL/GenBank/DDBJ whole genome shotgun (WGS) entry which is preliminary data.</text>
</comment>
<keyword evidence="7 12" id="KW-0028">Amino-acid biosynthesis</keyword>
<evidence type="ECO:0000313" key="15">
    <source>
        <dbReference type="Proteomes" id="UP000548326"/>
    </source>
</evidence>
<dbReference type="HAMAP" id="MF_01023">
    <property type="entry name" value="HisC_aminotrans_2"/>
    <property type="match status" value="1"/>
</dbReference>
<dbReference type="NCBIfam" id="TIGR01141">
    <property type="entry name" value="hisC"/>
    <property type="match status" value="1"/>
</dbReference>
<proteinExistence type="inferred from homology"/>
<keyword evidence="10 12" id="KW-0368">Histidine biosynthesis</keyword>
<evidence type="ECO:0000256" key="11">
    <source>
        <dbReference type="ARBA" id="ARBA00047481"/>
    </source>
</evidence>
<dbReference type="Gene3D" id="3.90.1150.10">
    <property type="entry name" value="Aspartate Aminotransferase, domain 1"/>
    <property type="match status" value="1"/>
</dbReference>
<comment type="subunit">
    <text evidence="5 12">Homodimer.</text>
</comment>
<dbReference type="InterPro" id="IPR001917">
    <property type="entry name" value="Aminotrans_II_pyridoxalP_BS"/>
</dbReference>
<dbReference type="GO" id="GO:0000105">
    <property type="term" value="P:L-histidine biosynthetic process"/>
    <property type="evidence" value="ECO:0007669"/>
    <property type="project" value="UniProtKB-UniRule"/>
</dbReference>
<evidence type="ECO:0000256" key="12">
    <source>
        <dbReference type="HAMAP-Rule" id="MF_01023"/>
    </source>
</evidence>
<evidence type="ECO:0000256" key="8">
    <source>
        <dbReference type="ARBA" id="ARBA00022679"/>
    </source>
</evidence>
<comment type="cofactor">
    <cofactor evidence="1 12">
        <name>pyridoxal 5'-phosphate</name>
        <dbReference type="ChEBI" id="CHEBI:597326"/>
    </cofactor>
</comment>
<dbReference type="InterPro" id="IPR004839">
    <property type="entry name" value="Aminotransferase_I/II_large"/>
</dbReference>
<dbReference type="EC" id="2.6.1.9" evidence="12"/>
<keyword evidence="6 12" id="KW-0032">Aminotransferase</keyword>
<evidence type="ECO:0000256" key="1">
    <source>
        <dbReference type="ARBA" id="ARBA00001933"/>
    </source>
</evidence>
<feature type="domain" description="Aminotransferase class I/classII large" evidence="13">
    <location>
        <begin position="44"/>
        <end position="343"/>
    </location>
</feature>
<comment type="pathway">
    <text evidence="2 12">Amino-acid biosynthesis; L-histidine biosynthesis; L-histidine from 5-phospho-alpha-D-ribose 1-diphosphate: step 7/9.</text>
</comment>
<dbReference type="PANTHER" id="PTHR42885:SF2">
    <property type="entry name" value="HISTIDINOL-PHOSPHATE AMINOTRANSFERASE"/>
    <property type="match status" value="1"/>
</dbReference>
<dbReference type="Pfam" id="PF00155">
    <property type="entry name" value="Aminotran_1_2"/>
    <property type="match status" value="1"/>
</dbReference>
<evidence type="ECO:0000259" key="13">
    <source>
        <dbReference type="Pfam" id="PF00155"/>
    </source>
</evidence>